<accession>A0ABW3RZQ5</accession>
<gene>
    <name evidence="2" type="ORF">ACFQ3W_17035</name>
</gene>
<evidence type="ECO:0000313" key="3">
    <source>
        <dbReference type="Proteomes" id="UP001597262"/>
    </source>
</evidence>
<dbReference type="Proteomes" id="UP001597262">
    <property type="component" value="Unassembled WGS sequence"/>
</dbReference>
<organism evidence="2 3">
    <name type="scientific">Paenibacillus puldeungensis</name>
    <dbReference type="NCBI Taxonomy" id="696536"/>
    <lineage>
        <taxon>Bacteria</taxon>
        <taxon>Bacillati</taxon>
        <taxon>Bacillota</taxon>
        <taxon>Bacilli</taxon>
        <taxon>Bacillales</taxon>
        <taxon>Paenibacillaceae</taxon>
        <taxon>Paenibacillus</taxon>
    </lineage>
</organism>
<proteinExistence type="predicted"/>
<keyword evidence="3" id="KW-1185">Reference proteome</keyword>
<evidence type="ECO:0000259" key="1">
    <source>
        <dbReference type="Pfam" id="PF01636"/>
    </source>
</evidence>
<dbReference type="GO" id="GO:0016740">
    <property type="term" value="F:transferase activity"/>
    <property type="evidence" value="ECO:0007669"/>
    <property type="project" value="UniProtKB-KW"/>
</dbReference>
<dbReference type="EMBL" id="JBHTLM010000013">
    <property type="protein sequence ID" value="MFD1177996.1"/>
    <property type="molecule type" value="Genomic_DNA"/>
</dbReference>
<evidence type="ECO:0000313" key="2">
    <source>
        <dbReference type="EMBL" id="MFD1177996.1"/>
    </source>
</evidence>
<dbReference type="Pfam" id="PF01636">
    <property type="entry name" value="APH"/>
    <property type="match status" value="1"/>
</dbReference>
<dbReference type="InterPro" id="IPR002575">
    <property type="entry name" value="Aminoglycoside_PTrfase"/>
</dbReference>
<dbReference type="SUPFAM" id="SSF56112">
    <property type="entry name" value="Protein kinase-like (PK-like)"/>
    <property type="match status" value="1"/>
</dbReference>
<dbReference type="PANTHER" id="PTHR11012">
    <property type="entry name" value="PROTEIN KINASE-LIKE DOMAIN-CONTAINING"/>
    <property type="match status" value="1"/>
</dbReference>
<protein>
    <submittedName>
        <fullName evidence="2">Aminoglycoside phosphotransferase family protein</fullName>
        <ecNumber evidence="2">2.7.1.-</ecNumber>
    </submittedName>
</protein>
<keyword evidence="2" id="KW-0808">Transferase</keyword>
<sequence>MFDKRKRSSLTSIYIHRKGERILSLLEKNTISQEVPCENRIYSYFSNKDISMPKIYCNDYDAASQEGVLLMENLTPTHESLANWEAPIEPNKRSALVETITQFHAVSWETGELPAPRHLETTAEYFQHLSYLERDYMSFRARQDFNLQPEQFDIYEKSLLDLSKNAERHIQRIAKRQHTTVIHGDLNACNILYPLDSLSKPRLIDFEAVRIGLCTEDLVTLFIHDFFHGGTETLSLFEQYYRSLCSKISSEYTYDQFQEDVRMSVMEGLFFPLKLFVHQGVEDEELIWKSIHAYKMIAQ</sequence>
<dbReference type="RefSeq" id="WP_379320554.1">
    <property type="nucleotide sequence ID" value="NZ_JBHTLM010000013.1"/>
</dbReference>
<dbReference type="Gene3D" id="3.90.1200.10">
    <property type="match status" value="1"/>
</dbReference>
<dbReference type="EC" id="2.7.1.-" evidence="2"/>
<dbReference type="PANTHER" id="PTHR11012:SF30">
    <property type="entry name" value="PROTEIN KINASE-LIKE DOMAIN-CONTAINING"/>
    <property type="match status" value="1"/>
</dbReference>
<dbReference type="InterPro" id="IPR011009">
    <property type="entry name" value="Kinase-like_dom_sf"/>
</dbReference>
<feature type="domain" description="Aminoglycoside phosphotransferase" evidence="1">
    <location>
        <begin position="32"/>
        <end position="232"/>
    </location>
</feature>
<comment type="caution">
    <text evidence="2">The sequence shown here is derived from an EMBL/GenBank/DDBJ whole genome shotgun (WGS) entry which is preliminary data.</text>
</comment>
<reference evidence="3" key="1">
    <citation type="journal article" date="2019" name="Int. J. Syst. Evol. Microbiol.">
        <title>The Global Catalogue of Microorganisms (GCM) 10K type strain sequencing project: providing services to taxonomists for standard genome sequencing and annotation.</title>
        <authorList>
            <consortium name="The Broad Institute Genomics Platform"/>
            <consortium name="The Broad Institute Genome Sequencing Center for Infectious Disease"/>
            <person name="Wu L."/>
            <person name="Ma J."/>
        </authorList>
    </citation>
    <scope>NUCLEOTIDE SEQUENCE [LARGE SCALE GENOMIC DNA]</scope>
    <source>
        <strain evidence="3">CCUG 59189</strain>
    </source>
</reference>
<name>A0ABW3RZQ5_9BACL</name>